<proteinExistence type="predicted"/>
<dbReference type="Proteomes" id="UP000326921">
    <property type="component" value="Chromosome"/>
</dbReference>
<protein>
    <recommendedName>
        <fullName evidence="2">N-acetylmuramoyl-L-alanine amidase</fullName>
        <ecNumber evidence="2">3.5.1.28</ecNumber>
    </recommendedName>
</protein>
<dbReference type="PROSITE" id="PS51257">
    <property type="entry name" value="PROKAR_LIPOPROTEIN"/>
    <property type="match status" value="1"/>
</dbReference>
<dbReference type="InterPro" id="IPR002502">
    <property type="entry name" value="Amidase_domain"/>
</dbReference>
<dbReference type="GO" id="GO:0019867">
    <property type="term" value="C:outer membrane"/>
    <property type="evidence" value="ECO:0007669"/>
    <property type="project" value="TreeGrafter"/>
</dbReference>
<keyword evidence="3" id="KW-0378">Hydrolase</keyword>
<dbReference type="InterPro" id="IPR036505">
    <property type="entry name" value="Amidase/PGRP_sf"/>
</dbReference>
<keyword evidence="5" id="KW-0732">Signal</keyword>
<keyword evidence="8" id="KW-1185">Reference proteome</keyword>
<dbReference type="PANTHER" id="PTHR30417">
    <property type="entry name" value="N-ACETYLMURAMOYL-L-ALANINE AMIDASE AMID"/>
    <property type="match status" value="1"/>
</dbReference>
<dbReference type="SUPFAM" id="SSF55846">
    <property type="entry name" value="N-acetylmuramoyl-L-alanine amidase-like"/>
    <property type="match status" value="1"/>
</dbReference>
<dbReference type="InterPro" id="IPR051206">
    <property type="entry name" value="NAMLAA_amidase_2"/>
</dbReference>
<evidence type="ECO:0000313" key="7">
    <source>
        <dbReference type="EMBL" id="QGA28096.1"/>
    </source>
</evidence>
<evidence type="ECO:0000256" key="5">
    <source>
        <dbReference type="SAM" id="SignalP"/>
    </source>
</evidence>
<organism evidence="7 8">
    <name type="scientific">Sphingobacterium zhuxiongii</name>
    <dbReference type="NCBI Taxonomy" id="2662364"/>
    <lineage>
        <taxon>Bacteria</taxon>
        <taxon>Pseudomonadati</taxon>
        <taxon>Bacteroidota</taxon>
        <taxon>Sphingobacteriia</taxon>
        <taxon>Sphingobacteriales</taxon>
        <taxon>Sphingobacteriaceae</taxon>
        <taxon>Sphingobacterium</taxon>
    </lineage>
</organism>
<dbReference type="GO" id="GO:0009253">
    <property type="term" value="P:peptidoglycan catabolic process"/>
    <property type="evidence" value="ECO:0007669"/>
    <property type="project" value="InterPro"/>
</dbReference>
<sequence length="308" mass="35257">MLKIKRFWIVGLGLVFLVSCSTTKKTTVLQNPQTVVIKPSDVVENTVVQKDTVSLNKQINQQSSQKNTIDSNIALSSDEQARLLFNTGIHKEYDFAQAIHYDWRKPSYVMIHHTSQNSTAQTIRTFQLPHTKVSSHYVIGRDGRVVQMLNDYMRGWHAGRGKWGQISDMNSVSIGIELDNNGFDAFPEAQISALMTLLDTLKNRYSIPQLNFIGHSDFAPGRKDDPNVLFPWDKLAARGFGIWYNESYLMPAPVTFNPYDALKLMGYDMKNPEAVIRAFKKKYVRTDLTGVLTDRDKAILYDLYRKYY</sequence>
<evidence type="ECO:0000259" key="6">
    <source>
        <dbReference type="SMART" id="SM00644"/>
    </source>
</evidence>
<dbReference type="EC" id="3.5.1.28" evidence="2"/>
<dbReference type="KEGG" id="sphe:GFH32_17975"/>
<accession>A0A5Q0QES3</accession>
<gene>
    <name evidence="7" type="ORF">GFH32_17975</name>
</gene>
<dbReference type="SMART" id="SM00644">
    <property type="entry name" value="Ami_2"/>
    <property type="match status" value="1"/>
</dbReference>
<dbReference type="PANTHER" id="PTHR30417:SF1">
    <property type="entry name" value="N-ACETYLMURAMOYL-L-ALANINE AMIDASE AMID"/>
    <property type="match status" value="1"/>
</dbReference>
<name>A0A5Q0QES3_9SPHI</name>
<keyword evidence="4" id="KW-0961">Cell wall biogenesis/degradation</keyword>
<evidence type="ECO:0000256" key="1">
    <source>
        <dbReference type="ARBA" id="ARBA00001561"/>
    </source>
</evidence>
<evidence type="ECO:0000313" key="8">
    <source>
        <dbReference type="Proteomes" id="UP000326921"/>
    </source>
</evidence>
<evidence type="ECO:0000256" key="2">
    <source>
        <dbReference type="ARBA" id="ARBA00011901"/>
    </source>
</evidence>
<evidence type="ECO:0000256" key="4">
    <source>
        <dbReference type="ARBA" id="ARBA00023316"/>
    </source>
</evidence>
<feature type="signal peptide" evidence="5">
    <location>
        <begin position="1"/>
        <end position="24"/>
    </location>
</feature>
<dbReference type="Pfam" id="PF01510">
    <property type="entry name" value="Amidase_2"/>
    <property type="match status" value="1"/>
</dbReference>
<evidence type="ECO:0000256" key="3">
    <source>
        <dbReference type="ARBA" id="ARBA00022801"/>
    </source>
</evidence>
<dbReference type="CDD" id="cd06583">
    <property type="entry name" value="PGRP"/>
    <property type="match status" value="1"/>
</dbReference>
<dbReference type="EMBL" id="CP045652">
    <property type="protein sequence ID" value="QGA28096.1"/>
    <property type="molecule type" value="Genomic_DNA"/>
</dbReference>
<reference evidence="7 8" key="1">
    <citation type="submission" date="2019-10" db="EMBL/GenBank/DDBJ databases">
        <authorList>
            <person name="Dong K."/>
        </authorList>
    </citation>
    <scope>NUCLEOTIDE SEQUENCE [LARGE SCALE GENOMIC DNA]</scope>
    <source>
        <strain evidence="8">dk4302</strain>
    </source>
</reference>
<dbReference type="GO" id="GO:0071555">
    <property type="term" value="P:cell wall organization"/>
    <property type="evidence" value="ECO:0007669"/>
    <property type="project" value="UniProtKB-KW"/>
</dbReference>
<dbReference type="AlphaFoldDB" id="A0A5Q0QES3"/>
<dbReference type="GO" id="GO:0008745">
    <property type="term" value="F:N-acetylmuramoyl-L-alanine amidase activity"/>
    <property type="evidence" value="ECO:0007669"/>
    <property type="project" value="UniProtKB-EC"/>
</dbReference>
<dbReference type="GO" id="GO:0009254">
    <property type="term" value="P:peptidoglycan turnover"/>
    <property type="evidence" value="ECO:0007669"/>
    <property type="project" value="TreeGrafter"/>
</dbReference>
<comment type="catalytic activity">
    <reaction evidence="1">
        <text>Hydrolyzes the link between N-acetylmuramoyl residues and L-amino acid residues in certain cell-wall glycopeptides.</text>
        <dbReference type="EC" id="3.5.1.28"/>
    </reaction>
</comment>
<feature type="chain" id="PRO_5024961519" description="N-acetylmuramoyl-L-alanine amidase" evidence="5">
    <location>
        <begin position="25"/>
        <end position="308"/>
    </location>
</feature>
<dbReference type="RefSeq" id="WP_153512922.1">
    <property type="nucleotide sequence ID" value="NZ_CP045652.1"/>
</dbReference>
<dbReference type="Gene3D" id="3.40.80.10">
    <property type="entry name" value="Peptidoglycan recognition protein-like"/>
    <property type="match status" value="1"/>
</dbReference>
<feature type="domain" description="N-acetylmuramoyl-L-alanine amidase" evidence="6">
    <location>
        <begin position="93"/>
        <end position="227"/>
    </location>
</feature>